<evidence type="ECO:0000256" key="7">
    <source>
        <dbReference type="SAM" id="MobiDB-lite"/>
    </source>
</evidence>
<dbReference type="Gene3D" id="1.20.5.110">
    <property type="match status" value="1"/>
</dbReference>
<feature type="region of interest" description="Disordered" evidence="7">
    <location>
        <begin position="16"/>
        <end position="47"/>
    </location>
</feature>
<keyword evidence="4" id="KW-0963">Cytoplasm</keyword>
<dbReference type="GO" id="GO:0006887">
    <property type="term" value="P:exocytosis"/>
    <property type="evidence" value="ECO:0007669"/>
    <property type="project" value="UniProtKB-KW"/>
</dbReference>
<feature type="compositionally biased region" description="Low complexity" evidence="7">
    <location>
        <begin position="968"/>
        <end position="978"/>
    </location>
</feature>
<accession>A0A152A567</accession>
<dbReference type="PROSITE" id="PS50892">
    <property type="entry name" value="V_SNARE"/>
    <property type="match status" value="1"/>
</dbReference>
<name>A0A152A567_TIELA</name>
<dbReference type="InParanoid" id="A0A152A567"/>
<reference evidence="9 10" key="1">
    <citation type="submission" date="2015-12" db="EMBL/GenBank/DDBJ databases">
        <title>Dictyostelia acquired genes for synthesis and detection of signals that induce cell-type specialization by lateral gene transfer from prokaryotes.</title>
        <authorList>
            <person name="Gloeckner G."/>
            <person name="Schaap P."/>
        </authorList>
    </citation>
    <scope>NUCLEOTIDE SEQUENCE [LARGE SCALE GENOMIC DNA]</scope>
    <source>
        <strain evidence="9 10">TK</strain>
    </source>
</reference>
<dbReference type="GO" id="GO:0019905">
    <property type="term" value="F:syntaxin binding"/>
    <property type="evidence" value="ECO:0007669"/>
    <property type="project" value="TreeGrafter"/>
</dbReference>
<organism evidence="9 10">
    <name type="scientific">Tieghemostelium lacteum</name>
    <name type="common">Slime mold</name>
    <name type="synonym">Dictyostelium lacteum</name>
    <dbReference type="NCBI Taxonomy" id="361077"/>
    <lineage>
        <taxon>Eukaryota</taxon>
        <taxon>Amoebozoa</taxon>
        <taxon>Evosea</taxon>
        <taxon>Eumycetozoa</taxon>
        <taxon>Dictyostelia</taxon>
        <taxon>Dictyosteliales</taxon>
        <taxon>Raperosteliaceae</taxon>
        <taxon>Tieghemostelium</taxon>
    </lineage>
</organism>
<dbReference type="PANTHER" id="PTHR10241:SF25">
    <property type="entry name" value="TOMOSYN, ISOFORM C"/>
    <property type="match status" value="1"/>
</dbReference>
<evidence type="ECO:0000256" key="6">
    <source>
        <dbReference type="PROSITE-ProRule" id="PRU00290"/>
    </source>
</evidence>
<evidence type="ECO:0000256" key="2">
    <source>
        <dbReference type="ARBA" id="ARBA00008070"/>
    </source>
</evidence>
<comment type="subcellular location">
    <subcellularLocation>
        <location evidence="1">Cytoplasmic vesicle membrane</location>
    </subcellularLocation>
</comment>
<feature type="compositionally biased region" description="Low complexity" evidence="7">
    <location>
        <begin position="749"/>
        <end position="768"/>
    </location>
</feature>
<keyword evidence="6" id="KW-0175">Coiled coil</keyword>
<dbReference type="SUPFAM" id="SSF58038">
    <property type="entry name" value="SNARE fusion complex"/>
    <property type="match status" value="1"/>
</dbReference>
<dbReference type="InterPro" id="IPR036322">
    <property type="entry name" value="WD40_repeat_dom_sf"/>
</dbReference>
<dbReference type="SMART" id="SM00320">
    <property type="entry name" value="WD40"/>
    <property type="match status" value="5"/>
</dbReference>
<keyword evidence="10" id="KW-1185">Reference proteome</keyword>
<evidence type="ECO:0000259" key="8">
    <source>
        <dbReference type="PROSITE" id="PS50892"/>
    </source>
</evidence>
<dbReference type="EMBL" id="LODT01000009">
    <property type="protein sequence ID" value="KYR01378.1"/>
    <property type="molecule type" value="Genomic_DNA"/>
</dbReference>
<feature type="region of interest" description="Disordered" evidence="7">
    <location>
        <begin position="749"/>
        <end position="769"/>
    </location>
</feature>
<feature type="region of interest" description="Disordered" evidence="7">
    <location>
        <begin position="954"/>
        <end position="980"/>
    </location>
</feature>
<protein>
    <submittedName>
        <fullName evidence="9">Putative importin subunit alpha B</fullName>
    </submittedName>
</protein>
<dbReference type="InterPro" id="IPR001680">
    <property type="entry name" value="WD40_rpt"/>
</dbReference>
<feature type="compositionally biased region" description="Polar residues" evidence="7">
    <location>
        <begin position="31"/>
        <end position="47"/>
    </location>
</feature>
<dbReference type="AlphaFoldDB" id="A0A152A567"/>
<dbReference type="FunCoup" id="A0A152A567">
    <property type="interactions" value="19"/>
</dbReference>
<evidence type="ECO:0000256" key="4">
    <source>
        <dbReference type="ARBA" id="ARBA00022490"/>
    </source>
</evidence>
<evidence type="ECO:0000256" key="5">
    <source>
        <dbReference type="ARBA" id="ARBA00023329"/>
    </source>
</evidence>
<dbReference type="GO" id="GO:0006893">
    <property type="term" value="P:Golgi to plasma membrane transport"/>
    <property type="evidence" value="ECO:0007669"/>
    <property type="project" value="TreeGrafter"/>
</dbReference>
<dbReference type="SUPFAM" id="SSF50978">
    <property type="entry name" value="WD40 repeat-like"/>
    <property type="match status" value="2"/>
</dbReference>
<evidence type="ECO:0000313" key="10">
    <source>
        <dbReference type="Proteomes" id="UP000076078"/>
    </source>
</evidence>
<proteinExistence type="inferred from homology"/>
<dbReference type="Gene3D" id="2.130.10.10">
    <property type="entry name" value="YVTN repeat-like/Quinoprotein amine dehydrogenase"/>
    <property type="match status" value="1"/>
</dbReference>
<dbReference type="GO" id="GO:0030659">
    <property type="term" value="C:cytoplasmic vesicle membrane"/>
    <property type="evidence" value="ECO:0007669"/>
    <property type="project" value="UniProtKB-SubCell"/>
</dbReference>
<dbReference type="GO" id="GO:0005886">
    <property type="term" value="C:plasma membrane"/>
    <property type="evidence" value="ECO:0007669"/>
    <property type="project" value="TreeGrafter"/>
</dbReference>
<sequence length="1036" mass="116944">MTSFFNTIKKLIKNEDSSDEDEYDFPRGSKKNSPNVTGHSNSSGNSQQEAMVQNIYQNGIGGSVTSIAFDSVQNLMAIGFNDGVFKVFGKCGMEQVYRASSGSSVRKIFFLQNTVNMVIVTENSLEKWNYIERKIIYCLNFKNRITAIGYIYEQPFIYIGNDTGVIQIYNVSCNFLSSYIIDLTDLVPYQSPQQQQQTPPLQSQQPQQQQIKMYPTNIKVSPEDNNFMLIGYSNGLVIIWNSQCKRVERRVEYLLDKERSYVSSLCWSRKGSKFLAGTLNGDIYLFNIQKLNEPNLIYKSEISQQQKEFTPIDQLEWLYTKDKKILLFKGTFHGSKSLVLVKGDNFKDLSKLSTISVQNNISNFSAISSLPYSNQGEFLGIVLVNQQNQVLEAQFNAKTNTFQDVKPIVELNMKSRLKEDIIEHFEIYENCSMDLLNQFNSIERSAFLVGCGNSKNNSKQTFNLMITQHPSDKSLIFWNCTDTRSIEFLYHLQPLLTSGLDGAVVIRTFSFSPSNSVLLVSLSNGSVLVYTISDISMRITSTQWKIADNIQQQTDSTQTSGDGVELPNPNFQILKYLSTLTTMNSSEITSLSMNPFQNGSVTRLLMGSSEGRIYHLMVSLVDNKKTVDAPSKIVYRLNVMVQGVSGLIKDLIAQPSLNTSSGQLQLPTNNFAIKHIIPCFQQLRESEDLSIFHISTDNQLIGVLDITNLTLIHYFQSPQPIQYMHYLTKRGNNLQYIFLNFPNLDDMSLTSSTSSNGSNDPQTQQQQQVEKKLLKCEDVNLLVSTTKDIVFYNVPLSNLLVPNIPRQSLEHKKLTKYESKSTIVNICVSKNPSISSSRQQQDNEQIIVSLELNGSIQFISTTTLERQPKLSKTLQGSIIQLPSSIPLKLIQFYSFSNGQMVISLPQHFYSCVPNAMVSIVPLFFNGDIKLSPKPQSNTITKLLFSKAPPKLEDFYHEDGTEPPLPLNSKSHASPSSSSATKDINSNVRFFADDLERIKQALNERGEKLNEMLVKTNEMSNASHNFAQMAKQLKNNM</sequence>
<dbReference type="Proteomes" id="UP000076078">
    <property type="component" value="Unassembled WGS sequence"/>
</dbReference>
<dbReference type="OMA" id="MLIGYSN"/>
<dbReference type="InterPro" id="IPR015943">
    <property type="entry name" value="WD40/YVTN_repeat-like_dom_sf"/>
</dbReference>
<dbReference type="InterPro" id="IPR042855">
    <property type="entry name" value="V_SNARE_CC"/>
</dbReference>
<comment type="similarity">
    <text evidence="2">Belongs to the WD repeat L(2)GL family.</text>
</comment>
<comment type="caution">
    <text evidence="9">The sequence shown here is derived from an EMBL/GenBank/DDBJ whole genome shotgun (WGS) entry which is preliminary data.</text>
</comment>
<feature type="domain" description="V-SNARE coiled-coil homology" evidence="8">
    <location>
        <begin position="979"/>
        <end position="1036"/>
    </location>
</feature>
<dbReference type="CDD" id="cd15873">
    <property type="entry name" value="R-SNARE_STXBP5_6"/>
    <property type="match status" value="1"/>
</dbReference>
<dbReference type="GO" id="GO:0045159">
    <property type="term" value="F:myosin II binding"/>
    <property type="evidence" value="ECO:0007669"/>
    <property type="project" value="TreeGrafter"/>
</dbReference>
<gene>
    <name evidence="9" type="ORF">DLAC_01966</name>
</gene>
<evidence type="ECO:0000313" key="9">
    <source>
        <dbReference type="EMBL" id="KYR01378.1"/>
    </source>
</evidence>
<dbReference type="PANTHER" id="PTHR10241">
    <property type="entry name" value="LETHAL 2 GIANT LARVAE PROTEIN"/>
    <property type="match status" value="1"/>
</dbReference>
<evidence type="ECO:0000256" key="3">
    <source>
        <dbReference type="ARBA" id="ARBA00022483"/>
    </source>
</evidence>
<keyword evidence="3" id="KW-0268">Exocytosis</keyword>
<keyword evidence="5" id="KW-0968">Cytoplasmic vesicle</keyword>
<dbReference type="GO" id="GO:0005096">
    <property type="term" value="F:GTPase activator activity"/>
    <property type="evidence" value="ECO:0007669"/>
    <property type="project" value="TreeGrafter"/>
</dbReference>
<dbReference type="OrthoDB" id="19944at2759"/>
<evidence type="ECO:0000256" key="1">
    <source>
        <dbReference type="ARBA" id="ARBA00004156"/>
    </source>
</evidence>
<dbReference type="STRING" id="361077.A0A152A567"/>